<proteinExistence type="predicted"/>
<feature type="transmembrane region" description="Helical" evidence="1">
    <location>
        <begin position="7"/>
        <end position="25"/>
    </location>
</feature>
<reference evidence="2" key="2">
    <citation type="submission" date="2022-10" db="EMBL/GenBank/DDBJ databases">
        <authorList>
            <person name="Aronson H.S."/>
        </authorList>
    </citation>
    <scope>NUCLEOTIDE SEQUENCE</scope>
    <source>
        <strain evidence="2">RS19-109</strain>
    </source>
</reference>
<dbReference type="EMBL" id="JAPHEH010000001">
    <property type="protein sequence ID" value="MDG4475870.1"/>
    <property type="molecule type" value="Genomic_DNA"/>
</dbReference>
<protein>
    <submittedName>
        <fullName evidence="2">Uncharacterized protein</fullName>
    </submittedName>
</protein>
<reference evidence="2" key="1">
    <citation type="journal article" date="2022" name="bioRxiv">
        <title>Thiovibrio frasassiensisgen. nov., sp. nov., an autotrophic, elemental sulfur disproportionating bacterium isolated from sulfidic karst sediment, and proposal of Thiovibrionaceae fam. nov.</title>
        <authorList>
            <person name="Aronson H."/>
            <person name="Thomas C."/>
            <person name="Bhattacharyya M."/>
            <person name="Eckstein S."/>
            <person name="Jensen S."/>
            <person name="Barco R."/>
            <person name="Macalady J."/>
            <person name="Amend J."/>
        </authorList>
    </citation>
    <scope>NUCLEOTIDE SEQUENCE</scope>
    <source>
        <strain evidence="2">RS19-109</strain>
    </source>
</reference>
<name>A0A9X4MHD0_9BACT</name>
<keyword evidence="1" id="KW-1133">Transmembrane helix</keyword>
<dbReference type="AlphaFoldDB" id="A0A9X4MHD0"/>
<evidence type="ECO:0000313" key="2">
    <source>
        <dbReference type="EMBL" id="MDG4475870.1"/>
    </source>
</evidence>
<keyword evidence="1" id="KW-0812">Transmembrane</keyword>
<sequence>MQKIQEHITLAILGIVYLLASVRYFPGRAMHSIVETLIHILSVAPINLGATLVIVAVLQRLVKERLPFSRSLRFFLVIAISLEFILGLAHYFEINGAV</sequence>
<dbReference type="RefSeq" id="WP_307632844.1">
    <property type="nucleotide sequence ID" value="NZ_JAPHEH010000001.1"/>
</dbReference>
<dbReference type="Proteomes" id="UP001154240">
    <property type="component" value="Unassembled WGS sequence"/>
</dbReference>
<gene>
    <name evidence="2" type="ORF">OLX77_06820</name>
</gene>
<accession>A0A9X4MHD0</accession>
<evidence type="ECO:0000313" key="3">
    <source>
        <dbReference type="Proteomes" id="UP001154240"/>
    </source>
</evidence>
<keyword evidence="3" id="KW-1185">Reference proteome</keyword>
<feature type="transmembrane region" description="Helical" evidence="1">
    <location>
        <begin position="74"/>
        <end position="92"/>
    </location>
</feature>
<comment type="caution">
    <text evidence="2">The sequence shown here is derived from an EMBL/GenBank/DDBJ whole genome shotgun (WGS) entry which is preliminary data.</text>
</comment>
<evidence type="ECO:0000256" key="1">
    <source>
        <dbReference type="SAM" id="Phobius"/>
    </source>
</evidence>
<keyword evidence="1" id="KW-0472">Membrane</keyword>
<feature type="transmembrane region" description="Helical" evidence="1">
    <location>
        <begin position="37"/>
        <end position="62"/>
    </location>
</feature>
<organism evidence="2 3">
    <name type="scientific">Thiovibrio frasassiensis</name>
    <dbReference type="NCBI Taxonomy" id="2984131"/>
    <lineage>
        <taxon>Bacteria</taxon>
        <taxon>Pseudomonadati</taxon>
        <taxon>Thermodesulfobacteriota</taxon>
        <taxon>Desulfobulbia</taxon>
        <taxon>Desulfobulbales</taxon>
        <taxon>Thiovibrionaceae</taxon>
        <taxon>Thiovibrio</taxon>
    </lineage>
</organism>